<feature type="domain" description="TRNA-binding" evidence="37">
    <location>
        <begin position="867"/>
        <end position="971"/>
    </location>
</feature>
<evidence type="ECO:0000256" key="2">
    <source>
        <dbReference type="ARBA" id="ARBA00004477"/>
    </source>
</evidence>
<dbReference type="FunFam" id="1.20.1250.20:FF:000185">
    <property type="entry name" value="sodium-dependent lysophosphatidylcholine symporter 1 isoform X1"/>
    <property type="match status" value="1"/>
</dbReference>
<keyword evidence="23" id="KW-1015">Disulfide bond</keyword>
<dbReference type="PROSITE" id="PS50886">
    <property type="entry name" value="TRBD"/>
    <property type="match status" value="1"/>
</dbReference>
<dbReference type="FunFam" id="1.10.240.10:FF:000004">
    <property type="entry name" value="Tyrosine--tRNA ligase"/>
    <property type="match status" value="1"/>
</dbReference>
<dbReference type="SUPFAM" id="SSF50249">
    <property type="entry name" value="Nucleic acid-binding proteins"/>
    <property type="match status" value="1"/>
</dbReference>
<evidence type="ECO:0000256" key="27">
    <source>
        <dbReference type="ARBA" id="ARBA00035930"/>
    </source>
</evidence>
<dbReference type="GO" id="GO:0006437">
    <property type="term" value="P:tyrosyl-tRNA aminoacylation"/>
    <property type="evidence" value="ECO:0007669"/>
    <property type="project" value="InterPro"/>
</dbReference>
<evidence type="ECO:0000256" key="13">
    <source>
        <dbReference type="ARBA" id="ARBA00022741"/>
    </source>
</evidence>
<keyword evidence="17 33" id="KW-0694">RNA-binding</keyword>
<dbReference type="GO" id="GO:0051978">
    <property type="term" value="F:lysophospholipid:sodium symporter activity"/>
    <property type="evidence" value="ECO:0007669"/>
    <property type="project" value="TreeGrafter"/>
</dbReference>
<evidence type="ECO:0000256" key="35">
    <source>
        <dbReference type="SAM" id="MobiDB-lite"/>
    </source>
</evidence>
<dbReference type="NCBIfam" id="TIGR00234">
    <property type="entry name" value="tyrS"/>
    <property type="match status" value="1"/>
</dbReference>
<dbReference type="GO" id="GO:0005634">
    <property type="term" value="C:nucleus"/>
    <property type="evidence" value="ECO:0007669"/>
    <property type="project" value="UniProtKB-SubCell"/>
</dbReference>
<dbReference type="CDD" id="cd02799">
    <property type="entry name" value="tRNA_bind_EMAP-II_like"/>
    <property type="match status" value="1"/>
</dbReference>
<evidence type="ECO:0000256" key="14">
    <source>
        <dbReference type="ARBA" id="ARBA00022824"/>
    </source>
</evidence>
<evidence type="ECO:0000256" key="20">
    <source>
        <dbReference type="ARBA" id="ARBA00023055"/>
    </source>
</evidence>
<keyword evidence="25" id="KW-0539">Nucleus</keyword>
<keyword evidence="20" id="KW-0445">Lipid transport</keyword>
<keyword evidence="12 36" id="KW-0812">Transmembrane</keyword>
<comment type="catalytic activity">
    <reaction evidence="29">
        <text>a 1-acyl-sn-glycero-3-phosphocholine(in) + Na(+)(in) = a 1-acyl-sn-glycero-3-phosphocholine(out) + Na(+)(out)</text>
        <dbReference type="Rhea" id="RHEA:44376"/>
        <dbReference type="ChEBI" id="CHEBI:29101"/>
        <dbReference type="ChEBI" id="CHEBI:58168"/>
    </reaction>
</comment>
<keyword evidence="13 34" id="KW-0547">Nucleotide-binding</keyword>
<dbReference type="SUPFAM" id="SSF103473">
    <property type="entry name" value="MFS general substrate transporter"/>
    <property type="match status" value="1"/>
</dbReference>
<evidence type="ECO:0000256" key="17">
    <source>
        <dbReference type="ARBA" id="ARBA00022884"/>
    </source>
</evidence>
<keyword evidence="19 36" id="KW-1133">Transmembrane helix</keyword>
<dbReference type="GO" id="GO:0140329">
    <property type="term" value="P:lysophospholipid translocation"/>
    <property type="evidence" value="ECO:0007669"/>
    <property type="project" value="TreeGrafter"/>
</dbReference>
<reference evidence="38" key="1">
    <citation type="submission" date="2020-07" db="EMBL/GenBank/DDBJ databases">
        <title>Clarias magur genome sequencing, assembly and annotation.</title>
        <authorList>
            <person name="Kushwaha B."/>
            <person name="Kumar R."/>
            <person name="Das P."/>
            <person name="Joshi C.G."/>
            <person name="Kumar D."/>
            <person name="Nagpure N.S."/>
            <person name="Pandey M."/>
            <person name="Agarwal S."/>
            <person name="Srivastava S."/>
            <person name="Singh M."/>
            <person name="Sahoo L."/>
            <person name="Jayasankar P."/>
            <person name="Meher P.K."/>
            <person name="Koringa P.G."/>
            <person name="Iquebal M.A."/>
            <person name="Das S.P."/>
            <person name="Bit A."/>
            <person name="Patnaik S."/>
            <person name="Patel N."/>
            <person name="Shah T.M."/>
            <person name="Hinsu A."/>
            <person name="Jena J.K."/>
        </authorList>
    </citation>
    <scope>NUCLEOTIDE SEQUENCE</scope>
    <source>
        <strain evidence="38">CIFAMagur01</strain>
        <tissue evidence="38">Testis</tissue>
    </source>
</reference>
<dbReference type="PANTHER" id="PTHR11328:SF29">
    <property type="entry name" value="SODIUM-DEPENDENT LYSOPHOSPHATIDYLCHOLINE SYMPORTER 1"/>
    <property type="match status" value="1"/>
</dbReference>
<comment type="function">
    <text evidence="32">Sodium-dependent lysophosphatidylcholine (LPC) symporter, which plays an essential role for blood-brain barrier formation and function. Specifically expressed in endothelium of the blood-brain barrier of micro-vessels and transports LPC into the brain. Transport of LPC is essential because it constitutes the major mechanism by which docosahexaenoic acid (DHA), an omega-3 fatty acid that is essential for normal brain growth and cognitive function, enters the brain. Transports LPC carrying long-chain fatty acids such LPC oleate and LPC palmitate with a minimum acyl chain length of 14 carbons. Does not transport docosahexaenoic acid in unesterified fatty acid.</text>
</comment>
<dbReference type="Gene3D" id="1.10.240.10">
    <property type="entry name" value="Tyrosyl-Transfer RNA Synthetase"/>
    <property type="match status" value="1"/>
</dbReference>
<feature type="region of interest" description="Disordered" evidence="35">
    <location>
        <begin position="843"/>
        <end position="865"/>
    </location>
</feature>
<evidence type="ECO:0000256" key="4">
    <source>
        <dbReference type="ARBA" id="ARBA00004651"/>
    </source>
</evidence>
<comment type="catalytic activity">
    <reaction evidence="26">
        <text>1-hexadecanoyl-sn-glycero-3-phosphocholine(in) + Na(+)(in) = 1-hexadecanoyl-sn-glycero-3-phosphocholine(out) + Na(+)(out)</text>
        <dbReference type="Rhea" id="RHEA:43864"/>
        <dbReference type="ChEBI" id="CHEBI:29101"/>
        <dbReference type="ChEBI" id="CHEBI:72998"/>
    </reaction>
</comment>
<evidence type="ECO:0000256" key="18">
    <source>
        <dbReference type="ARBA" id="ARBA00022917"/>
    </source>
</evidence>
<evidence type="ECO:0000256" key="7">
    <source>
        <dbReference type="ARBA" id="ARBA00022448"/>
    </source>
</evidence>
<feature type="transmembrane region" description="Helical" evidence="36">
    <location>
        <begin position="327"/>
        <end position="349"/>
    </location>
</feature>
<dbReference type="CDD" id="cd00805">
    <property type="entry name" value="TyrRS_core"/>
    <property type="match status" value="1"/>
</dbReference>
<dbReference type="EC" id="6.1.1.1" evidence="34"/>
<feature type="transmembrane region" description="Helical" evidence="36">
    <location>
        <begin position="139"/>
        <end position="160"/>
    </location>
</feature>
<dbReference type="GO" id="GO:0008643">
    <property type="term" value="P:carbohydrate transport"/>
    <property type="evidence" value="ECO:0007669"/>
    <property type="project" value="InterPro"/>
</dbReference>
<dbReference type="GO" id="GO:0000049">
    <property type="term" value="F:tRNA binding"/>
    <property type="evidence" value="ECO:0007669"/>
    <property type="project" value="UniProtKB-UniRule"/>
</dbReference>
<evidence type="ECO:0000313" key="38">
    <source>
        <dbReference type="EMBL" id="KAF5908582.1"/>
    </source>
</evidence>
<evidence type="ECO:0000256" key="30">
    <source>
        <dbReference type="ARBA" id="ARBA00036741"/>
    </source>
</evidence>
<evidence type="ECO:0000256" key="9">
    <source>
        <dbReference type="ARBA" id="ARBA00022490"/>
    </source>
</evidence>
<sequence length="1031" mass="115033">MARGEGAEQFSNASLLRKGEANQVQTVCEREEKSRLSVCNKLCYAVGGAPYQITGCALGFFLQIYLLDVALLDPFYASIILFVGRAWDAITDPTVGFLVSRTPWTRFGRMMPWIMLSTPFAVISYFLIWYVPPVDQGKVFWYLVFYCLFQTLQTCFHVPYSALTMFISSDQKERDSATAYRMTVEVLGTVIGTGIQGQIVGMANAPCIPVANDLDNSSLNAESEVNASLPHISLEHTRQAYMIASGVICAMYVLCAITLFCGVKECKERSKVRTDRVSFIRGICLVMGHGPYAKLVMGFLFTSLAFMLLEGNFALFCSYTLGFRDDFQNVLLVVMFSATLAIPFWQWFLTRFGKKTAVYVGTTIVIPFMIMVVLLKSNLIVTYIIAFASGVSIAAAFLLPWSMLPDVVDDFKVLNPESQGHEAIFYSFYVFFTKFASGVSLGISTLSLDFAGYVTRGCTQPKAVDLTLKILVSAAPVALIIIGLLIFLSYPINEERRQGNRKLLNEQRELESDAESSETELVNEVLGEEKLKTTLKEKELKVYWGTATTGKPHVAYFVPMSKIADFLKAGCEVTILFADLHAYLDNMKAPWELLELRVQYYEQVIKAMLESIGVPLDKLKFVKGTDFQLSREYTLDVYRLSSMVTEHDAKKAGAEVVKQVEHPLLSGLLYPGLQALDEEHLKVDAQFGGVDQRKIFTLAEKYLPSLGYAKRIHLMNPMVPGLTGTKMSSSEEESKIDLLDKKEDVKKKLKKAFCEPGNIQNNGVLAFVKHVLFPLHSEFVIKRDPKWGGNKVYTSFDEVEKDFAEEKIHPGDLKASVEVSLNKLLDPIRKKFEAPELKKLTSTAYPSTTKSAAKGNPKKAEDEDEIIPSRLDLRVGKVVSVGKHPEADTLYLEKIDVGEEQPRTVVSGLVAYVPQEELQDRLVVVLCNLKPQKMRGIESRAMLLCASNDGEPKRLEPLDPPEGSAPGDRVFVDGYSSGTPDDELKPKKKVFEKIQVDLKISDDCIAQWNKKDLMTKLGKITCKSLKGGSIH</sequence>
<evidence type="ECO:0000256" key="19">
    <source>
        <dbReference type="ARBA" id="ARBA00022989"/>
    </source>
</evidence>
<dbReference type="FunFam" id="1.20.1250.20:FF:000183">
    <property type="entry name" value="sodium-dependent lysophosphatidylcholine symporter 1 isoform X2"/>
    <property type="match status" value="1"/>
</dbReference>
<name>A0A8J4X8N2_CLAMG</name>
<keyword evidence="15 34" id="KW-0067">ATP-binding</keyword>
<keyword evidence="24" id="KW-0325">Glycoprotein</keyword>
<keyword evidence="11 34" id="KW-0436">Ligase</keyword>
<dbReference type="GO" id="GO:0005886">
    <property type="term" value="C:plasma membrane"/>
    <property type="evidence" value="ECO:0007669"/>
    <property type="project" value="UniProtKB-SubCell"/>
</dbReference>
<protein>
    <recommendedName>
        <fullName evidence="34">Tyrosine--tRNA ligase</fullName>
        <ecNumber evidence="34">6.1.1.1</ecNumber>
    </recommendedName>
    <alternativeName>
        <fullName evidence="34">Tyrosyl-tRNA synthetase</fullName>
    </alternativeName>
</protein>
<evidence type="ECO:0000256" key="26">
    <source>
        <dbReference type="ARBA" id="ARBA00035893"/>
    </source>
</evidence>
<dbReference type="GO" id="GO:0005524">
    <property type="term" value="F:ATP binding"/>
    <property type="evidence" value="ECO:0007669"/>
    <property type="project" value="UniProtKB-KW"/>
</dbReference>
<dbReference type="InterPro" id="IPR036259">
    <property type="entry name" value="MFS_trans_sf"/>
</dbReference>
<feature type="transmembrane region" description="Helical" evidence="36">
    <location>
        <begin position="110"/>
        <end position="132"/>
    </location>
</feature>
<dbReference type="PANTHER" id="PTHR11328">
    <property type="entry name" value="MAJOR FACILITATOR SUPERFAMILY DOMAIN-CONTAINING PROTEIN"/>
    <property type="match status" value="1"/>
</dbReference>
<evidence type="ECO:0000256" key="16">
    <source>
        <dbReference type="ARBA" id="ARBA00022847"/>
    </source>
</evidence>
<dbReference type="InterPro" id="IPR002547">
    <property type="entry name" value="tRNA-bd_dom"/>
</dbReference>
<keyword evidence="16" id="KW-0769">Symport</keyword>
<dbReference type="NCBIfam" id="NF006330">
    <property type="entry name" value="PRK08560.1"/>
    <property type="match status" value="1"/>
</dbReference>
<evidence type="ECO:0000256" key="5">
    <source>
        <dbReference type="ARBA" id="ARBA00005594"/>
    </source>
</evidence>
<evidence type="ECO:0000256" key="10">
    <source>
        <dbReference type="ARBA" id="ARBA00022555"/>
    </source>
</evidence>
<keyword evidence="10 33" id="KW-0820">tRNA-binding</keyword>
<dbReference type="InterPro" id="IPR039672">
    <property type="entry name" value="MFS_2"/>
</dbReference>
<evidence type="ECO:0000256" key="11">
    <source>
        <dbReference type="ARBA" id="ARBA00022598"/>
    </source>
</evidence>
<comment type="similarity">
    <text evidence="5 34">Belongs to the class-I aminoacyl-tRNA synthetase family.</text>
</comment>
<dbReference type="InterPro" id="IPR002307">
    <property type="entry name" value="Tyr-tRNA-ligase"/>
</dbReference>
<comment type="subcellular location">
    <subcellularLocation>
        <location evidence="4">Cell membrane</location>
        <topology evidence="4">Multi-pass membrane protein</topology>
    </subcellularLocation>
    <subcellularLocation>
        <location evidence="3">Cytoplasm</location>
    </subcellularLocation>
    <subcellularLocation>
        <location evidence="2">Endoplasmic reticulum membrane</location>
        <topology evidence="2">Multi-pass membrane protein</topology>
    </subcellularLocation>
    <subcellularLocation>
        <location evidence="1">Nucleus</location>
    </subcellularLocation>
</comment>
<evidence type="ECO:0000256" key="34">
    <source>
        <dbReference type="RuleBase" id="RU361234"/>
    </source>
</evidence>
<feature type="transmembrane region" description="Helical" evidence="36">
    <location>
        <begin position="295"/>
        <end position="321"/>
    </location>
</feature>
<keyword evidence="22 34" id="KW-0030">Aminoacyl-tRNA synthetase</keyword>
<comment type="similarity">
    <text evidence="6">Belongs to the major facilitator superfamily.</text>
</comment>
<dbReference type="GO" id="GO:0004831">
    <property type="term" value="F:tyrosine-tRNA ligase activity"/>
    <property type="evidence" value="ECO:0007669"/>
    <property type="project" value="UniProtKB-EC"/>
</dbReference>
<organism evidence="38 39">
    <name type="scientific">Clarias magur</name>
    <name type="common">Asian catfish</name>
    <name type="synonym">Macropteronotus magur</name>
    <dbReference type="NCBI Taxonomy" id="1594786"/>
    <lineage>
        <taxon>Eukaryota</taxon>
        <taxon>Metazoa</taxon>
        <taxon>Chordata</taxon>
        <taxon>Craniata</taxon>
        <taxon>Vertebrata</taxon>
        <taxon>Euteleostomi</taxon>
        <taxon>Actinopterygii</taxon>
        <taxon>Neopterygii</taxon>
        <taxon>Teleostei</taxon>
        <taxon>Ostariophysi</taxon>
        <taxon>Siluriformes</taxon>
        <taxon>Clariidae</taxon>
        <taxon>Clarias</taxon>
    </lineage>
</organism>
<dbReference type="InterPro" id="IPR012340">
    <property type="entry name" value="NA-bd_OB-fold"/>
</dbReference>
<feature type="transmembrane region" description="Helical" evidence="36">
    <location>
        <begin position="423"/>
        <end position="443"/>
    </location>
</feature>
<evidence type="ECO:0000256" key="23">
    <source>
        <dbReference type="ARBA" id="ARBA00023157"/>
    </source>
</evidence>
<comment type="caution">
    <text evidence="38">The sequence shown here is derived from an EMBL/GenBank/DDBJ whole genome shotgun (WGS) entry which is preliminary data.</text>
</comment>
<evidence type="ECO:0000256" key="6">
    <source>
        <dbReference type="ARBA" id="ARBA00008335"/>
    </source>
</evidence>
<dbReference type="Proteomes" id="UP000727407">
    <property type="component" value="Unassembled WGS sequence"/>
</dbReference>
<evidence type="ECO:0000313" key="39">
    <source>
        <dbReference type="Proteomes" id="UP000727407"/>
    </source>
</evidence>
<keyword evidence="39" id="KW-1185">Reference proteome</keyword>
<evidence type="ECO:0000256" key="24">
    <source>
        <dbReference type="ARBA" id="ARBA00023180"/>
    </source>
</evidence>
<feature type="transmembrane region" description="Helical" evidence="36">
    <location>
        <begin position="240"/>
        <end position="263"/>
    </location>
</feature>
<evidence type="ECO:0000256" key="25">
    <source>
        <dbReference type="ARBA" id="ARBA00023242"/>
    </source>
</evidence>
<feature type="transmembrane region" description="Helical" evidence="36">
    <location>
        <begin position="380"/>
        <end position="402"/>
    </location>
</feature>
<gene>
    <name evidence="38" type="primary">mfsd2a</name>
    <name evidence="38" type="ORF">DAT39_001653</name>
</gene>
<dbReference type="Gene3D" id="1.20.1250.20">
    <property type="entry name" value="MFS general substrate transporter like domains"/>
    <property type="match status" value="1"/>
</dbReference>
<dbReference type="Pfam" id="PF13347">
    <property type="entry name" value="MFS_2"/>
    <property type="match status" value="1"/>
</dbReference>
<proteinExistence type="inferred from homology"/>
<evidence type="ECO:0000256" key="8">
    <source>
        <dbReference type="ARBA" id="ARBA00022475"/>
    </source>
</evidence>
<dbReference type="FunFam" id="3.40.50.620:FF:000040">
    <property type="entry name" value="Tyrosine--tRNA ligase"/>
    <property type="match status" value="1"/>
</dbReference>
<evidence type="ECO:0000256" key="36">
    <source>
        <dbReference type="SAM" id="Phobius"/>
    </source>
</evidence>
<dbReference type="Gene3D" id="2.40.50.140">
    <property type="entry name" value="Nucleic acid-binding proteins"/>
    <property type="match status" value="1"/>
</dbReference>
<dbReference type="GO" id="GO:0006950">
    <property type="term" value="P:response to stress"/>
    <property type="evidence" value="ECO:0007669"/>
    <property type="project" value="UniProtKB-ARBA"/>
</dbReference>
<evidence type="ECO:0000256" key="22">
    <source>
        <dbReference type="ARBA" id="ARBA00023146"/>
    </source>
</evidence>
<feature type="transmembrane region" description="Helical" evidence="36">
    <location>
        <begin position="470"/>
        <end position="492"/>
    </location>
</feature>
<evidence type="ECO:0000256" key="3">
    <source>
        <dbReference type="ARBA" id="ARBA00004496"/>
    </source>
</evidence>
<evidence type="ECO:0000256" key="31">
    <source>
        <dbReference type="ARBA" id="ARBA00048400"/>
    </source>
</evidence>
<accession>A0A8J4X8N2</accession>
<feature type="transmembrane region" description="Helical" evidence="36">
    <location>
        <begin position="42"/>
        <end position="66"/>
    </location>
</feature>
<dbReference type="CDD" id="cd17451">
    <property type="entry name" value="MFS_NLS1_MFSD2A"/>
    <property type="match status" value="1"/>
</dbReference>
<dbReference type="Pfam" id="PF00579">
    <property type="entry name" value="tRNA-synt_1b"/>
    <property type="match status" value="1"/>
</dbReference>
<dbReference type="EMBL" id="QNUK01000012">
    <property type="protein sequence ID" value="KAF5908582.1"/>
    <property type="molecule type" value="Genomic_DNA"/>
</dbReference>
<keyword evidence="14" id="KW-0256">Endoplasmic reticulum</keyword>
<evidence type="ECO:0000256" key="1">
    <source>
        <dbReference type="ARBA" id="ARBA00004123"/>
    </source>
</evidence>
<dbReference type="FunFam" id="2.40.50.140:FF:000047">
    <property type="entry name" value="tyrosine--tRNA ligase, cytoplasmic isoform X2"/>
    <property type="match status" value="1"/>
</dbReference>
<dbReference type="OrthoDB" id="197206at2759"/>
<comment type="catalytic activity">
    <reaction evidence="27">
        <text>1-(9Z-octadecenoyl)-sn-glycero-3-phosphocholine(in) + Na(+)(in) = 1-(9Z-octadecenoyl)-sn-glycero-3-phosphocholine(out) + Na(+)(out)</text>
        <dbReference type="Rhea" id="RHEA:43856"/>
        <dbReference type="ChEBI" id="CHEBI:28610"/>
        <dbReference type="ChEBI" id="CHEBI:29101"/>
    </reaction>
</comment>
<evidence type="ECO:0000256" key="21">
    <source>
        <dbReference type="ARBA" id="ARBA00023136"/>
    </source>
</evidence>
<dbReference type="AlphaFoldDB" id="A0A8J4X8N2"/>
<keyword evidence="9" id="KW-0963">Cytoplasm</keyword>
<dbReference type="GO" id="GO:0005789">
    <property type="term" value="C:endoplasmic reticulum membrane"/>
    <property type="evidence" value="ECO:0007669"/>
    <property type="project" value="UniProtKB-SubCell"/>
</dbReference>
<dbReference type="InterPro" id="IPR014729">
    <property type="entry name" value="Rossmann-like_a/b/a_fold"/>
</dbReference>
<dbReference type="Pfam" id="PF01588">
    <property type="entry name" value="tRNA_bind"/>
    <property type="match status" value="1"/>
</dbReference>
<keyword evidence="21 36" id="KW-0472">Membrane</keyword>
<dbReference type="GO" id="GO:0015245">
    <property type="term" value="F:fatty acid transmembrane transporter activity"/>
    <property type="evidence" value="ECO:0007669"/>
    <property type="project" value="TreeGrafter"/>
</dbReference>
<evidence type="ECO:0000256" key="12">
    <source>
        <dbReference type="ARBA" id="ARBA00022692"/>
    </source>
</evidence>
<keyword evidence="8" id="KW-1003">Cell membrane</keyword>
<evidence type="ECO:0000259" key="37">
    <source>
        <dbReference type="PROSITE" id="PS50886"/>
    </source>
</evidence>
<keyword evidence="18 34" id="KW-0648">Protein biosynthesis</keyword>
<evidence type="ECO:0000256" key="33">
    <source>
        <dbReference type="PROSITE-ProRule" id="PRU00209"/>
    </source>
</evidence>
<dbReference type="Gene3D" id="3.40.50.620">
    <property type="entry name" value="HUPs"/>
    <property type="match status" value="1"/>
</dbReference>
<dbReference type="GO" id="GO:1990379">
    <property type="term" value="P:lipid transport across blood-brain barrier"/>
    <property type="evidence" value="ECO:0007669"/>
    <property type="project" value="TreeGrafter"/>
</dbReference>
<evidence type="ECO:0000256" key="15">
    <source>
        <dbReference type="ARBA" id="ARBA00022840"/>
    </source>
</evidence>
<evidence type="ECO:0000256" key="29">
    <source>
        <dbReference type="ARBA" id="ARBA00036686"/>
    </source>
</evidence>
<dbReference type="PRINTS" id="PR01040">
    <property type="entry name" value="TRNASYNTHTYR"/>
</dbReference>
<dbReference type="InterPro" id="IPR002305">
    <property type="entry name" value="aa-tRNA-synth_Ic"/>
</dbReference>
<evidence type="ECO:0000256" key="32">
    <source>
        <dbReference type="ARBA" id="ARBA00058849"/>
    </source>
</evidence>
<keyword evidence="7" id="KW-0813">Transport</keyword>
<comment type="catalytic activity">
    <reaction evidence="28">
        <text>1-(4Z,7Z,10Z,13Z,16Z,19Z-docosahexaenoyl)-sn-glycero-3-phosphocholine(in) + Na(+)(in) = 1-(4Z,7Z,10Z,13Z,16Z,19Z-docosahexaenoyl)-sn-glycero-3-phosphocholine(out) + Na(+)(out)</text>
        <dbReference type="Rhea" id="RHEA:43860"/>
        <dbReference type="ChEBI" id="CHEBI:29101"/>
        <dbReference type="ChEBI" id="CHEBI:73873"/>
    </reaction>
</comment>
<feature type="transmembrane region" description="Helical" evidence="36">
    <location>
        <begin position="356"/>
        <end position="374"/>
    </location>
</feature>
<dbReference type="SUPFAM" id="SSF52374">
    <property type="entry name" value="Nucleotidylyl transferase"/>
    <property type="match status" value="1"/>
</dbReference>
<comment type="catalytic activity">
    <reaction evidence="30">
        <text>a 1-acyl-sn-glycero-3-phosphoethanolamine(in) + Na(+)(in) = a 1-acyl-sn-glycero-3-phosphoethanolamine(out) + Na(+)(out)</text>
        <dbReference type="Rhea" id="RHEA:43868"/>
        <dbReference type="ChEBI" id="CHEBI:29101"/>
        <dbReference type="ChEBI" id="CHEBI:64381"/>
    </reaction>
</comment>
<comment type="catalytic activity">
    <reaction evidence="31">
        <text>tRNA(Tyr) + L-tyrosine + ATP = L-tyrosyl-tRNA(Tyr) + AMP + diphosphate + H(+)</text>
        <dbReference type="Rhea" id="RHEA:10220"/>
        <dbReference type="Rhea" id="RHEA-COMP:9706"/>
        <dbReference type="Rhea" id="RHEA-COMP:9707"/>
        <dbReference type="ChEBI" id="CHEBI:15378"/>
        <dbReference type="ChEBI" id="CHEBI:30616"/>
        <dbReference type="ChEBI" id="CHEBI:33019"/>
        <dbReference type="ChEBI" id="CHEBI:58315"/>
        <dbReference type="ChEBI" id="CHEBI:78442"/>
        <dbReference type="ChEBI" id="CHEBI:78536"/>
        <dbReference type="ChEBI" id="CHEBI:456215"/>
        <dbReference type="EC" id="6.1.1.1"/>
    </reaction>
    <physiologicalReaction direction="left-to-right" evidence="31">
        <dbReference type="Rhea" id="RHEA:10221"/>
    </physiologicalReaction>
</comment>
<evidence type="ECO:0000256" key="28">
    <source>
        <dbReference type="ARBA" id="ARBA00036185"/>
    </source>
</evidence>